<dbReference type="Proteomes" id="UP000828390">
    <property type="component" value="Unassembled WGS sequence"/>
</dbReference>
<feature type="compositionally biased region" description="Polar residues" evidence="7">
    <location>
        <begin position="315"/>
        <end position="336"/>
    </location>
</feature>
<name>A0A9D4HNS1_DREPO</name>
<evidence type="ECO:0000256" key="1">
    <source>
        <dbReference type="ARBA" id="ARBA00006638"/>
    </source>
</evidence>
<dbReference type="InterPro" id="IPR007232">
    <property type="entry name" value="Rad52_Rad59_Rad22"/>
</dbReference>
<comment type="caution">
    <text evidence="8">The sequence shown here is derived from an EMBL/GenBank/DDBJ whole genome shotgun (WGS) entry which is preliminary data.</text>
</comment>
<evidence type="ECO:0000313" key="8">
    <source>
        <dbReference type="EMBL" id="KAH3725350.1"/>
    </source>
</evidence>
<evidence type="ECO:0000256" key="3">
    <source>
        <dbReference type="ARBA" id="ARBA00023172"/>
    </source>
</evidence>
<dbReference type="FunFam" id="3.30.390.80:FF:000001">
    <property type="entry name" value="DNA repair protein RAD52 homolog"/>
    <property type="match status" value="1"/>
</dbReference>
<comment type="similarity">
    <text evidence="1">Belongs to the RAD52 family.</text>
</comment>
<accession>A0A9D4HNS1</accession>
<keyword evidence="9" id="KW-1185">Reference proteome</keyword>
<evidence type="ECO:0000256" key="4">
    <source>
        <dbReference type="ARBA" id="ARBA00023204"/>
    </source>
</evidence>
<dbReference type="EMBL" id="JAIWYP010000012">
    <property type="protein sequence ID" value="KAH3725350.1"/>
    <property type="molecule type" value="Genomic_DNA"/>
</dbReference>
<keyword evidence="3" id="KW-0233">DNA recombination</keyword>
<evidence type="ECO:0000256" key="6">
    <source>
        <dbReference type="ARBA" id="ARBA00073403"/>
    </source>
</evidence>
<dbReference type="SUPFAM" id="SSF54768">
    <property type="entry name" value="dsRNA-binding domain-like"/>
    <property type="match status" value="1"/>
</dbReference>
<evidence type="ECO:0000256" key="2">
    <source>
        <dbReference type="ARBA" id="ARBA00022763"/>
    </source>
</evidence>
<keyword evidence="2" id="KW-0227">DNA damage</keyword>
<feature type="compositionally biased region" description="Polar residues" evidence="7">
    <location>
        <begin position="372"/>
        <end position="399"/>
    </location>
</feature>
<dbReference type="PANTHER" id="PTHR12132:SF1">
    <property type="entry name" value="DNA REPAIR PROTEIN RAD52 HOMOLOG"/>
    <property type="match status" value="1"/>
</dbReference>
<proteinExistence type="inferred from homology"/>
<dbReference type="GO" id="GO:0005634">
    <property type="term" value="C:nucleus"/>
    <property type="evidence" value="ECO:0007669"/>
    <property type="project" value="InterPro"/>
</dbReference>
<reference evidence="8" key="2">
    <citation type="submission" date="2020-11" db="EMBL/GenBank/DDBJ databases">
        <authorList>
            <person name="McCartney M.A."/>
            <person name="Auch B."/>
            <person name="Kono T."/>
            <person name="Mallez S."/>
            <person name="Becker A."/>
            <person name="Gohl D.M."/>
            <person name="Silverstein K.A.T."/>
            <person name="Koren S."/>
            <person name="Bechman K.B."/>
            <person name="Herman A."/>
            <person name="Abrahante J.E."/>
            <person name="Garbe J."/>
        </authorList>
    </citation>
    <scope>NUCLEOTIDE SEQUENCE</scope>
    <source>
        <strain evidence="8">Duluth1</strain>
        <tissue evidence="8">Whole animal</tissue>
    </source>
</reference>
<protein>
    <recommendedName>
        <fullName evidence="6">DNA repair protein RAD52 homolog</fullName>
    </recommendedName>
</protein>
<dbReference type="PANTHER" id="PTHR12132">
    <property type="entry name" value="DNA REPAIR AND RECOMBINATION PROTEIN RAD52, RAD59"/>
    <property type="match status" value="1"/>
</dbReference>
<evidence type="ECO:0000313" key="9">
    <source>
        <dbReference type="Proteomes" id="UP000828390"/>
    </source>
</evidence>
<dbReference type="GO" id="GO:0010792">
    <property type="term" value="P:DNA double-strand break processing involved in repair via single-strand annealing"/>
    <property type="evidence" value="ECO:0007669"/>
    <property type="project" value="UniProtKB-ARBA"/>
</dbReference>
<organism evidence="8 9">
    <name type="scientific">Dreissena polymorpha</name>
    <name type="common">Zebra mussel</name>
    <name type="synonym">Mytilus polymorpha</name>
    <dbReference type="NCBI Taxonomy" id="45954"/>
    <lineage>
        <taxon>Eukaryota</taxon>
        <taxon>Metazoa</taxon>
        <taxon>Spiralia</taxon>
        <taxon>Lophotrochozoa</taxon>
        <taxon>Mollusca</taxon>
        <taxon>Bivalvia</taxon>
        <taxon>Autobranchia</taxon>
        <taxon>Heteroconchia</taxon>
        <taxon>Euheterodonta</taxon>
        <taxon>Imparidentia</taxon>
        <taxon>Neoheterodontei</taxon>
        <taxon>Myida</taxon>
        <taxon>Dreissenoidea</taxon>
        <taxon>Dreissenidae</taxon>
        <taxon>Dreissena</taxon>
    </lineage>
</organism>
<dbReference type="NCBIfam" id="TIGR00607">
    <property type="entry name" value="rad52"/>
    <property type="match status" value="1"/>
</dbReference>
<feature type="region of interest" description="Disordered" evidence="7">
    <location>
        <begin position="356"/>
        <end position="415"/>
    </location>
</feature>
<dbReference type="InterPro" id="IPR041247">
    <property type="entry name" value="Rad52_fam"/>
</dbReference>
<gene>
    <name evidence="8" type="ORF">DPMN_051184</name>
</gene>
<dbReference type="InterPro" id="IPR004585">
    <property type="entry name" value="DNA_recomb/repair_Rad52"/>
</dbReference>
<feature type="compositionally biased region" description="Polar residues" evidence="7">
    <location>
        <begin position="453"/>
        <end position="470"/>
    </location>
</feature>
<dbReference type="InterPro" id="IPR042525">
    <property type="entry name" value="Rad52_Rad59_Rad22_sf"/>
</dbReference>
<evidence type="ECO:0000256" key="7">
    <source>
        <dbReference type="SAM" id="MobiDB-lite"/>
    </source>
</evidence>
<dbReference type="OrthoDB" id="206565at2759"/>
<feature type="compositionally biased region" description="Basic and acidic residues" evidence="7">
    <location>
        <begin position="303"/>
        <end position="312"/>
    </location>
</feature>
<dbReference type="Gene3D" id="3.30.390.80">
    <property type="entry name" value="DNA repair protein Rad52/59/22"/>
    <property type="match status" value="1"/>
</dbReference>
<sequence>MSSSESHSVKFGQIEFTAEEHASIQTALRQKLGPEFISQRAGAGGQKLAYIEGWRLVNLANEMFGFNGWSHSVTHQTIDFVDHFNGKYYVGVSAFVKVVLKDGIHHEDIGYGVSEGMKSKALSLEKARKEAVTDGLKRALKSFGNAMGNCLGDKDYLKCINRAPKPSAEQYNLQEMMHSEIDVNIQEARRTSLVAADVRRNRNNQSEAMTHIVNVQQQNCVPKVEPNLTGYNENYPKVTDEAKERIQPQSENDSKENCGHFGVPNMELRRSNMDIKPMKLPGTSVRHMQRRSQSMVEMDDVGDDKRQAECADMKTNPTVGNQGETNSPTPGNTTDMSKQERMMLKQMKQLEFQRNLEKQKNSSPEDLGAPIATSTPAFNPLLTSSPHPEGQQARSNPSTPLADMQVDGLVAEDNFEETSFWSQSIELDADQIANPPVQQTTSVASRRHPESIIPTSNKGAYQQQTSSTGSGPLRRPDPSKPFAIPRTVSDSSIAAKGEELMRPDI</sequence>
<keyword evidence="4" id="KW-0234">DNA repair</keyword>
<feature type="region of interest" description="Disordered" evidence="7">
    <location>
        <begin position="431"/>
        <end position="505"/>
    </location>
</feature>
<dbReference type="GO" id="GO:0000730">
    <property type="term" value="P:DNA recombinase assembly"/>
    <property type="evidence" value="ECO:0007669"/>
    <property type="project" value="InterPro"/>
</dbReference>
<dbReference type="Pfam" id="PF04098">
    <property type="entry name" value="Rad52_Rad22"/>
    <property type="match status" value="1"/>
</dbReference>
<feature type="compositionally biased region" description="Basic and acidic residues" evidence="7">
    <location>
        <begin position="496"/>
        <end position="505"/>
    </location>
</feature>
<dbReference type="AlphaFoldDB" id="A0A9D4HNS1"/>
<reference evidence="8" key="1">
    <citation type="journal article" date="2019" name="bioRxiv">
        <title>The Genome of the Zebra Mussel, Dreissena polymorpha: A Resource for Invasive Species Research.</title>
        <authorList>
            <person name="McCartney M.A."/>
            <person name="Auch B."/>
            <person name="Kono T."/>
            <person name="Mallez S."/>
            <person name="Zhang Y."/>
            <person name="Obille A."/>
            <person name="Becker A."/>
            <person name="Abrahante J.E."/>
            <person name="Garbe J."/>
            <person name="Badalamenti J.P."/>
            <person name="Herman A."/>
            <person name="Mangelson H."/>
            <person name="Liachko I."/>
            <person name="Sullivan S."/>
            <person name="Sone E.D."/>
            <person name="Koren S."/>
            <person name="Silverstein K.A.T."/>
            <person name="Beckman K.B."/>
            <person name="Gohl D.M."/>
        </authorList>
    </citation>
    <scope>NUCLEOTIDE SEQUENCE</scope>
    <source>
        <strain evidence="8">Duluth1</strain>
        <tissue evidence="8">Whole animal</tissue>
    </source>
</reference>
<dbReference type="GO" id="GO:0006312">
    <property type="term" value="P:mitotic recombination"/>
    <property type="evidence" value="ECO:0007669"/>
    <property type="project" value="TreeGrafter"/>
</dbReference>
<evidence type="ECO:0000256" key="5">
    <source>
        <dbReference type="ARBA" id="ARBA00053354"/>
    </source>
</evidence>
<feature type="region of interest" description="Disordered" evidence="7">
    <location>
        <begin position="276"/>
        <end position="337"/>
    </location>
</feature>
<comment type="function">
    <text evidence="5">Involved in double-stranded break repair. Plays a central role in genetic recombination and DNA repair by promoting the annealing of complementary single-stranded DNA and by stimulation of the RAD51 recombinase.</text>
</comment>